<dbReference type="EMBL" id="BDGX01000008">
    <property type="protein sequence ID" value="GAV47344.1"/>
    <property type="molecule type" value="Genomic_DNA"/>
</dbReference>
<evidence type="ECO:0000313" key="1">
    <source>
        <dbReference type="EMBL" id="GAV47344.1"/>
    </source>
</evidence>
<sequence length="86" mass="9645">MKLNPDISSELRQASRMPTMRYWFVGLFGAVVPAIYLRSYMLRGTTAAGQQISSGPPRRSLLQKLSDSYDKIPEDEATTVIFSSIM</sequence>
<protein>
    <submittedName>
        <fullName evidence="1">Uncharacterized protein</fullName>
    </submittedName>
</protein>
<reference evidence="1 2" key="1">
    <citation type="submission" date="2016-08" db="EMBL/GenBank/DDBJ databases">
        <title>Draft genome sequence of allopolyploid Zygosaccharomyces rouxii.</title>
        <authorList>
            <person name="Watanabe J."/>
            <person name="Uehara K."/>
            <person name="Mogi Y."/>
            <person name="Tsukioka Y."/>
        </authorList>
    </citation>
    <scope>NUCLEOTIDE SEQUENCE [LARGE SCALE GENOMIC DNA]</scope>
    <source>
        <strain evidence="1 2">NBRC 110957</strain>
    </source>
</reference>
<gene>
    <name evidence="1" type="ORF">ZYGR_0H01850</name>
</gene>
<dbReference type="OrthoDB" id="4061674at2759"/>
<proteinExistence type="predicted"/>
<name>A0A1Q2ZVE5_ZYGRO</name>
<dbReference type="Proteomes" id="UP000187013">
    <property type="component" value="Unassembled WGS sequence"/>
</dbReference>
<evidence type="ECO:0000313" key="2">
    <source>
        <dbReference type="Proteomes" id="UP000187013"/>
    </source>
</evidence>
<organism evidence="1 2">
    <name type="scientific">Zygosaccharomyces rouxii</name>
    <dbReference type="NCBI Taxonomy" id="4956"/>
    <lineage>
        <taxon>Eukaryota</taxon>
        <taxon>Fungi</taxon>
        <taxon>Dikarya</taxon>
        <taxon>Ascomycota</taxon>
        <taxon>Saccharomycotina</taxon>
        <taxon>Saccharomycetes</taxon>
        <taxon>Saccharomycetales</taxon>
        <taxon>Saccharomycetaceae</taxon>
        <taxon>Zygosaccharomyces</taxon>
    </lineage>
</organism>
<accession>A0A1Q2ZVE5</accession>
<dbReference type="AlphaFoldDB" id="A0A1Q2ZVE5"/>
<comment type="caution">
    <text evidence="1">The sequence shown here is derived from an EMBL/GenBank/DDBJ whole genome shotgun (WGS) entry which is preliminary data.</text>
</comment>